<dbReference type="PANTHER" id="PTHR11003:SF335">
    <property type="entry name" value="POTASSIUM CHANNEL DOMAIN-CONTAINING PROTEIN"/>
    <property type="match status" value="1"/>
</dbReference>
<protein>
    <submittedName>
        <fullName evidence="10">TWiK family of potassium channels protein 18</fullName>
    </submittedName>
</protein>
<organism evidence="10 11">
    <name type="scientific">Orchesella cincta</name>
    <name type="common">Springtail</name>
    <name type="synonym">Podura cincta</name>
    <dbReference type="NCBI Taxonomy" id="48709"/>
    <lineage>
        <taxon>Eukaryota</taxon>
        <taxon>Metazoa</taxon>
        <taxon>Ecdysozoa</taxon>
        <taxon>Arthropoda</taxon>
        <taxon>Hexapoda</taxon>
        <taxon>Collembola</taxon>
        <taxon>Entomobryomorpha</taxon>
        <taxon>Entomobryoidea</taxon>
        <taxon>Orchesellidae</taxon>
        <taxon>Orchesellinae</taxon>
        <taxon>Orchesella</taxon>
    </lineage>
</organism>
<feature type="domain" description="Potassium channel" evidence="9">
    <location>
        <begin position="54"/>
        <end position="127"/>
    </location>
</feature>
<dbReference type="OrthoDB" id="297496at2759"/>
<accession>A0A1D2MX33</accession>
<keyword evidence="5" id="KW-0406">Ion transport</keyword>
<evidence type="ECO:0000256" key="8">
    <source>
        <dbReference type="SAM" id="Phobius"/>
    </source>
</evidence>
<dbReference type="EMBL" id="LJIJ01000436">
    <property type="protein sequence ID" value="ODM97518.1"/>
    <property type="molecule type" value="Genomic_DNA"/>
</dbReference>
<name>A0A1D2MX33_ORCCI</name>
<dbReference type="SUPFAM" id="SSF81324">
    <property type="entry name" value="Voltage-gated potassium channels"/>
    <property type="match status" value="1"/>
</dbReference>
<dbReference type="Gene3D" id="1.10.287.70">
    <property type="match status" value="1"/>
</dbReference>
<keyword evidence="6 8" id="KW-0472">Membrane</keyword>
<evidence type="ECO:0000256" key="1">
    <source>
        <dbReference type="ARBA" id="ARBA00004141"/>
    </source>
</evidence>
<dbReference type="PANTHER" id="PTHR11003">
    <property type="entry name" value="POTASSIUM CHANNEL, SUBFAMILY K"/>
    <property type="match status" value="1"/>
</dbReference>
<evidence type="ECO:0000256" key="2">
    <source>
        <dbReference type="ARBA" id="ARBA00022448"/>
    </source>
</evidence>
<keyword evidence="2" id="KW-0813">Transport</keyword>
<evidence type="ECO:0000256" key="5">
    <source>
        <dbReference type="ARBA" id="ARBA00023065"/>
    </source>
</evidence>
<keyword evidence="11" id="KW-1185">Reference proteome</keyword>
<feature type="transmembrane region" description="Helical" evidence="8">
    <location>
        <begin position="75"/>
        <end position="95"/>
    </location>
</feature>
<dbReference type="GO" id="GO:0005886">
    <property type="term" value="C:plasma membrane"/>
    <property type="evidence" value="ECO:0007669"/>
    <property type="project" value="TreeGrafter"/>
</dbReference>
<evidence type="ECO:0000256" key="6">
    <source>
        <dbReference type="ARBA" id="ARBA00023136"/>
    </source>
</evidence>
<feature type="transmembrane region" description="Helical" evidence="8">
    <location>
        <begin position="47"/>
        <end position="68"/>
    </location>
</feature>
<dbReference type="InterPro" id="IPR013099">
    <property type="entry name" value="K_chnl_dom"/>
</dbReference>
<dbReference type="GO" id="GO:0022841">
    <property type="term" value="F:potassium ion leak channel activity"/>
    <property type="evidence" value="ECO:0007669"/>
    <property type="project" value="TreeGrafter"/>
</dbReference>
<comment type="subcellular location">
    <subcellularLocation>
        <location evidence="1">Membrane</location>
        <topology evidence="1">Multi-pass membrane protein</topology>
    </subcellularLocation>
</comment>
<evidence type="ECO:0000256" key="4">
    <source>
        <dbReference type="ARBA" id="ARBA00022989"/>
    </source>
</evidence>
<evidence type="ECO:0000313" key="10">
    <source>
        <dbReference type="EMBL" id="ODM97518.1"/>
    </source>
</evidence>
<keyword evidence="4 8" id="KW-1133">Transmembrane helix</keyword>
<dbReference type="OMA" id="AYIESEW"/>
<dbReference type="Proteomes" id="UP000094527">
    <property type="component" value="Unassembled WGS sequence"/>
</dbReference>
<dbReference type="GO" id="GO:0015271">
    <property type="term" value="F:outward rectifier potassium channel activity"/>
    <property type="evidence" value="ECO:0007669"/>
    <property type="project" value="TreeGrafter"/>
</dbReference>
<sequence length="165" mass="18109">MLLIGIPIFTIVLGDAGKVLTLALKLFLTSSPENRKAYSLDDEFNVPLRTGLTFLTMYSLIGTTAFAYIESEWGLFSSFYFVFITTSTVGFGDYFPSNPVVAVMSSLYFLFGLALCSMVLGLIQETVDAPINNLTKKVTFILGMGPEPIDTKRSASESEEHMKGD</sequence>
<feature type="transmembrane region" description="Helical" evidence="8">
    <location>
        <begin position="101"/>
        <end position="123"/>
    </location>
</feature>
<evidence type="ECO:0000256" key="3">
    <source>
        <dbReference type="ARBA" id="ARBA00022692"/>
    </source>
</evidence>
<dbReference type="InterPro" id="IPR003280">
    <property type="entry name" value="2pore_dom_K_chnl"/>
</dbReference>
<keyword evidence="3 8" id="KW-0812">Transmembrane</keyword>
<evidence type="ECO:0000259" key="9">
    <source>
        <dbReference type="Pfam" id="PF07885"/>
    </source>
</evidence>
<evidence type="ECO:0000256" key="7">
    <source>
        <dbReference type="ARBA" id="ARBA00023303"/>
    </source>
</evidence>
<dbReference type="AlphaFoldDB" id="A0A1D2MX33"/>
<comment type="caution">
    <text evidence="10">The sequence shown here is derived from an EMBL/GenBank/DDBJ whole genome shotgun (WGS) entry which is preliminary data.</text>
</comment>
<keyword evidence="7 10" id="KW-0407">Ion channel</keyword>
<evidence type="ECO:0000313" key="11">
    <source>
        <dbReference type="Proteomes" id="UP000094527"/>
    </source>
</evidence>
<dbReference type="Pfam" id="PF07885">
    <property type="entry name" value="Ion_trans_2"/>
    <property type="match status" value="1"/>
</dbReference>
<gene>
    <name evidence="10" type="ORF">Ocin01_09168</name>
</gene>
<dbReference type="GO" id="GO:0030322">
    <property type="term" value="P:stabilization of membrane potential"/>
    <property type="evidence" value="ECO:0007669"/>
    <property type="project" value="TreeGrafter"/>
</dbReference>
<dbReference type="STRING" id="48709.A0A1D2MX33"/>
<reference evidence="10 11" key="1">
    <citation type="journal article" date="2016" name="Genome Biol. Evol.">
        <title>Gene Family Evolution Reflects Adaptation to Soil Environmental Stressors in the Genome of the Collembolan Orchesella cincta.</title>
        <authorList>
            <person name="Faddeeva-Vakhrusheva A."/>
            <person name="Derks M.F."/>
            <person name="Anvar S.Y."/>
            <person name="Agamennone V."/>
            <person name="Suring W."/>
            <person name="Smit S."/>
            <person name="van Straalen N.M."/>
            <person name="Roelofs D."/>
        </authorList>
    </citation>
    <scope>NUCLEOTIDE SEQUENCE [LARGE SCALE GENOMIC DNA]</scope>
    <source>
        <tissue evidence="10">Mixed pool</tissue>
    </source>
</reference>
<proteinExistence type="predicted"/>